<evidence type="ECO:0008006" key="4">
    <source>
        <dbReference type="Google" id="ProtNLM"/>
    </source>
</evidence>
<feature type="transmembrane region" description="Helical" evidence="1">
    <location>
        <begin position="189"/>
        <end position="208"/>
    </location>
</feature>
<comment type="caution">
    <text evidence="2">The sequence shown here is derived from an EMBL/GenBank/DDBJ whole genome shotgun (WGS) entry which is preliminary data.</text>
</comment>
<dbReference type="Proteomes" id="UP000469292">
    <property type="component" value="Unassembled WGS sequence"/>
</dbReference>
<accession>A0A6I5NKQ2</accession>
<keyword evidence="3" id="KW-1185">Reference proteome</keyword>
<keyword evidence="1" id="KW-1133">Transmembrane helix</keyword>
<dbReference type="EMBL" id="VYSG01000001">
    <property type="protein sequence ID" value="NEG69422.1"/>
    <property type="molecule type" value="Genomic_DNA"/>
</dbReference>
<evidence type="ECO:0000313" key="2">
    <source>
        <dbReference type="EMBL" id="NEG69422.1"/>
    </source>
</evidence>
<reference evidence="2 3" key="1">
    <citation type="submission" date="2019-09" db="EMBL/GenBank/DDBJ databases">
        <title>Phylogenetic characterization of a novel taxon of the genus Bifidobacterium: Bifidobacterium choloepi sp. nov.</title>
        <authorList>
            <person name="Modesto M."/>
            <person name="Satti M."/>
        </authorList>
    </citation>
    <scope>NUCLEOTIDE SEQUENCE [LARGE SCALE GENOMIC DNA]</scope>
    <source>
        <strain evidence="2 3">BRDM6</strain>
    </source>
</reference>
<feature type="transmembrane region" description="Helical" evidence="1">
    <location>
        <begin position="106"/>
        <end position="124"/>
    </location>
</feature>
<evidence type="ECO:0000256" key="1">
    <source>
        <dbReference type="SAM" id="Phobius"/>
    </source>
</evidence>
<feature type="transmembrane region" description="Helical" evidence="1">
    <location>
        <begin position="76"/>
        <end position="94"/>
    </location>
</feature>
<keyword evidence="1" id="KW-0812">Transmembrane</keyword>
<proteinExistence type="predicted"/>
<keyword evidence="1" id="KW-0472">Membrane</keyword>
<organism evidence="2 3">
    <name type="scientific">Bifidobacterium choloepi</name>
    <dbReference type="NCBI Taxonomy" id="2614131"/>
    <lineage>
        <taxon>Bacteria</taxon>
        <taxon>Bacillati</taxon>
        <taxon>Actinomycetota</taxon>
        <taxon>Actinomycetes</taxon>
        <taxon>Bifidobacteriales</taxon>
        <taxon>Bifidobacteriaceae</taxon>
        <taxon>Bifidobacterium</taxon>
    </lineage>
</organism>
<sequence length="222" mass="24397">MLKCEACGVELTGNLRRCPLCQGTLDGGPDDVVPSPLPSQRVFLQSRRLAAQIVTFAAGLLVILGVFFMVLFDWPWRIVLACCLSVAVTGLYAVNAIRQAVGPLRLLLRAFYVVELAALIWFAVLGSRIVTMFVIPITTMAAIGTGAILMMVLGTEALDRFFKYFVFNIVFALLPLVFLPLGWAPWRLLVMVSALVGVLFAFALAVFAHRQVRREFGKQFGA</sequence>
<dbReference type="RefSeq" id="WP_163226991.1">
    <property type="nucleotide sequence ID" value="NZ_VYSG01000001.1"/>
</dbReference>
<dbReference type="InterPro" id="IPR046283">
    <property type="entry name" value="DUF6320"/>
</dbReference>
<evidence type="ECO:0000313" key="3">
    <source>
        <dbReference type="Proteomes" id="UP000469292"/>
    </source>
</evidence>
<feature type="transmembrane region" description="Helical" evidence="1">
    <location>
        <begin position="165"/>
        <end position="183"/>
    </location>
</feature>
<feature type="transmembrane region" description="Helical" evidence="1">
    <location>
        <begin position="49"/>
        <end position="70"/>
    </location>
</feature>
<dbReference type="AlphaFoldDB" id="A0A6I5NKQ2"/>
<gene>
    <name evidence="2" type="ORF">F6S87_02030</name>
</gene>
<protein>
    <recommendedName>
        <fullName evidence="4">Reverse gyrase</fullName>
    </recommendedName>
</protein>
<name>A0A6I5NKQ2_9BIFI</name>
<dbReference type="Pfam" id="PF19845">
    <property type="entry name" value="DUF6320"/>
    <property type="match status" value="1"/>
</dbReference>
<feature type="transmembrane region" description="Helical" evidence="1">
    <location>
        <begin position="130"/>
        <end position="153"/>
    </location>
</feature>